<name>A0A1M4EQG4_9ACTN</name>
<proteinExistence type="predicted"/>
<reference evidence="1" key="1">
    <citation type="submission" date="2016-04" db="EMBL/GenBank/DDBJ databases">
        <authorList>
            <person name="Evans L.H."/>
            <person name="Alamgir A."/>
            <person name="Owens N."/>
            <person name="Weber N.D."/>
            <person name="Virtaneva K."/>
            <person name="Barbian K."/>
            <person name="Babar A."/>
            <person name="Rosenke K."/>
        </authorList>
    </citation>
    <scope>NUCLEOTIDE SEQUENCE</scope>
    <source>
        <strain evidence="1">Nono1</strain>
    </source>
</reference>
<accession>A0A1M4EQG4</accession>
<gene>
    <name evidence="1" type="ORF">BN4615_P10573</name>
</gene>
<organism evidence="1">
    <name type="scientific">Nonomuraea gerenzanensis</name>
    <dbReference type="NCBI Taxonomy" id="93944"/>
    <lineage>
        <taxon>Bacteria</taxon>
        <taxon>Bacillati</taxon>
        <taxon>Actinomycetota</taxon>
        <taxon>Actinomycetes</taxon>
        <taxon>Streptosporangiales</taxon>
        <taxon>Streptosporangiaceae</taxon>
        <taxon>Nonomuraea</taxon>
    </lineage>
</organism>
<evidence type="ECO:0000313" key="1">
    <source>
        <dbReference type="EMBL" id="SBP01057.1"/>
    </source>
</evidence>
<dbReference type="EMBL" id="LT559118">
    <property type="protein sequence ID" value="SBP01057.1"/>
    <property type="molecule type" value="Genomic_DNA"/>
</dbReference>
<dbReference type="AlphaFoldDB" id="A0A1M4EQG4"/>
<protein>
    <submittedName>
        <fullName evidence="1">Uncharacterized protein</fullName>
    </submittedName>
</protein>
<sequence length="216" mass="24408">MIGCRLDALPHPRPRHDDHVMDHYRALFERHQWLKDALCWTVVQPLDEGITRDDLLWRLNSGHDPEERILDHPMEVAMDEDLLLLYVFESDGAYGFLEGRYGYPLSDELLSALSESGRVWTTSWQFNGTSTISYAGGGRVQARIRNYVLGDRIDEETVSDVFTDFQVMLDDLDRRDFDGRRSAAFAFIETVTGVGVASDRLDGAGCPVIVLDAPAS</sequence>